<proteinExistence type="predicted"/>
<sequence length="78" mass="8511">MAVMLKSVDTLRSTVSGPLAERCGSEARMLTAELHGKEVRGLAFCPGRVVRFVLDAQTQRLETVDVLRLTKATRQPAA</sequence>
<accession>Q7U6N3</accession>
<organism evidence="1 2">
    <name type="scientific">Parasynechococcus marenigrum (strain WH8102)</name>
    <dbReference type="NCBI Taxonomy" id="84588"/>
    <lineage>
        <taxon>Bacteria</taxon>
        <taxon>Bacillati</taxon>
        <taxon>Cyanobacteriota</taxon>
        <taxon>Cyanophyceae</taxon>
        <taxon>Synechococcales</taxon>
        <taxon>Prochlorococcaceae</taxon>
        <taxon>Parasynechococcus</taxon>
        <taxon>Parasynechococcus marenigrum</taxon>
    </lineage>
</organism>
<dbReference type="Proteomes" id="UP000001422">
    <property type="component" value="Chromosome"/>
</dbReference>
<gene>
    <name evidence="1" type="ordered locus">SYNW1305</name>
</gene>
<dbReference type="KEGG" id="syw:SYNW1305"/>
<evidence type="ECO:0000313" key="1">
    <source>
        <dbReference type="EMBL" id="CAE07820.1"/>
    </source>
</evidence>
<dbReference type="EMBL" id="BX569692">
    <property type="protein sequence ID" value="CAE07820.1"/>
    <property type="molecule type" value="Genomic_DNA"/>
</dbReference>
<dbReference type="HOGENOM" id="CLU_2620833_0_0_3"/>
<name>Q7U6N3_PARMW</name>
<keyword evidence="2" id="KW-1185">Reference proteome</keyword>
<evidence type="ECO:0000313" key="2">
    <source>
        <dbReference type="Proteomes" id="UP000001422"/>
    </source>
</evidence>
<dbReference type="eggNOG" id="ENOG5031V9R">
    <property type="taxonomic scope" value="Bacteria"/>
</dbReference>
<protein>
    <submittedName>
        <fullName evidence="1">Uncharacterized protein</fullName>
    </submittedName>
</protein>
<reference evidence="1 2" key="1">
    <citation type="journal article" date="2003" name="Nature">
        <title>The genome of a motile marine Synechococcus.</title>
        <authorList>
            <person name="Palenik B."/>
            <person name="Brahamsha B."/>
            <person name="Larimer F."/>
            <person name="Land M."/>
            <person name="Hauser L."/>
            <person name="Chain P."/>
            <person name="Lamerdin J."/>
            <person name="Regala W."/>
            <person name="Allen E.A."/>
            <person name="McCarren J."/>
            <person name="Paulsen I."/>
            <person name="Dufresne A."/>
            <person name="Partensky F."/>
            <person name="Webb E."/>
            <person name="Waterbury J."/>
        </authorList>
    </citation>
    <scope>NUCLEOTIDE SEQUENCE [LARGE SCALE GENOMIC DNA]</scope>
    <source>
        <strain evidence="1 2">WH8102</strain>
    </source>
</reference>
<dbReference type="AlphaFoldDB" id="Q7U6N3"/>